<dbReference type="AlphaFoldDB" id="A0AB39UJ11"/>
<sequence length="113" mass="12546">MTKSIPHAWKCNAPDNCPDKVRDDETAMIEMRHAYDEGNKGSQYGHESRQDDRPAAVIIEEALCSLDAISIFPLHPGFNPANVSAVLPGLIPGLVSDEGSHRYYETDDPQWHS</sequence>
<evidence type="ECO:0000313" key="1">
    <source>
        <dbReference type="EMBL" id="XDS46666.1"/>
    </source>
</evidence>
<protein>
    <submittedName>
        <fullName evidence="2">Uncharacterized protein</fullName>
    </submittedName>
</protein>
<organism evidence="2">
    <name type="scientific">Bifidobacterium fermentum</name>
    <dbReference type="NCBI Taxonomy" id="3059035"/>
    <lineage>
        <taxon>Bacteria</taxon>
        <taxon>Bacillati</taxon>
        <taxon>Actinomycetota</taxon>
        <taxon>Actinomycetes</taxon>
        <taxon>Bifidobacteriales</taxon>
        <taxon>Bifidobacteriaceae</taxon>
        <taxon>Bifidobacterium</taxon>
    </lineage>
</organism>
<evidence type="ECO:0000313" key="2">
    <source>
        <dbReference type="EMBL" id="XDS48630.1"/>
    </source>
</evidence>
<dbReference type="EMBL" id="CP129682">
    <property type="protein sequence ID" value="XDS48630.1"/>
    <property type="molecule type" value="Genomic_DNA"/>
</dbReference>
<name>A0AB39UJ11_9BIFI</name>
<proteinExistence type="predicted"/>
<accession>A0AB39UJ11</accession>
<dbReference type="EMBL" id="CP129675">
    <property type="protein sequence ID" value="XDS46666.1"/>
    <property type="molecule type" value="Genomic_DNA"/>
</dbReference>
<gene>
    <name evidence="2" type="ORF">QN216_09985</name>
    <name evidence="1" type="ORF">QN217_00485</name>
</gene>
<reference evidence="2" key="1">
    <citation type="submission" date="2023-07" db="EMBL/GenBank/DDBJ databases">
        <title>Bifidobacterium aquikefiriaerophilum sp. nov. and Bifidobacterium eccum sp. nov., isolated from water kefir.</title>
        <authorList>
            <person name="Breselge S."/>
            <person name="Bellassi P."/>
            <person name="Barcenilla C."/>
            <person name="Alvarez-Ordonez A."/>
            <person name="Morelli L."/>
            <person name="Cotter P.D."/>
        </authorList>
    </citation>
    <scope>NUCLEOTIDE SEQUENCE</scope>
    <source>
        <strain evidence="2">WK013_4_14</strain>
        <strain evidence="1">WK048_4_13</strain>
    </source>
</reference>